<dbReference type="AlphaFoldDB" id="A0A0N4Y8A0"/>
<dbReference type="WBParaSite" id="NBR_0001243701-mRNA-1">
    <property type="protein sequence ID" value="NBR_0001243701-mRNA-1"/>
    <property type="gene ID" value="NBR_0001243701"/>
</dbReference>
<reference evidence="4" key="1">
    <citation type="submission" date="2017-02" db="UniProtKB">
        <authorList>
            <consortium name="WormBaseParasite"/>
        </authorList>
    </citation>
    <scope>IDENTIFICATION</scope>
</reference>
<protein>
    <submittedName>
        <fullName evidence="4">Protein ORF43</fullName>
    </submittedName>
</protein>
<feature type="compositionally biased region" description="Basic and acidic residues" evidence="1">
    <location>
        <begin position="178"/>
        <end position="188"/>
    </location>
</feature>
<gene>
    <name evidence="2" type="ORF">NBR_LOCUS12438</name>
</gene>
<feature type="compositionally biased region" description="Basic and acidic residues" evidence="1">
    <location>
        <begin position="497"/>
        <end position="510"/>
    </location>
</feature>
<dbReference type="OMA" id="AKAPHEV"/>
<feature type="region of interest" description="Disordered" evidence="1">
    <location>
        <begin position="397"/>
        <end position="420"/>
    </location>
</feature>
<accession>A0A0N4Y8A0</accession>
<feature type="compositionally biased region" description="Basic and acidic residues" evidence="1">
    <location>
        <begin position="271"/>
        <end position="287"/>
    </location>
</feature>
<reference evidence="2 3" key="2">
    <citation type="submission" date="2018-11" db="EMBL/GenBank/DDBJ databases">
        <authorList>
            <consortium name="Pathogen Informatics"/>
        </authorList>
    </citation>
    <scope>NUCLEOTIDE SEQUENCE [LARGE SCALE GENOMIC DNA]</scope>
</reference>
<sequence>MSRASAAVGKVAGNVAAKVASTIPAGKTAAKLPSKEVSSPKPNATAPAPAPVPTPVPAPDEIKEQAPTPVEPSPPLDDSVVILDDVVPDICVDAPQDPASSDLRPPVDLIVIPPTPEPASQSPRSSVDGPPSPTVSPKTDGDIQSEEQQKVLPSDEDRSVAKDLPSPVATDSVPPAYHEIESQDRHELPSPVAPEEDHHEHKESVEPSEPSAPIASDEPAPPNEQADTPEPAAPPVDSPQPTTPSAPPLISGFDDAHIESPEPKSPSPVVEPKHDGGPKPDNEDDSRASSSASPHARDSSCPSPFHVDITPAEPFTKPVYRVPADSSDVEILSDVPEEFKGPHTPQPVGENGLLDDLEEPPKLMKISMDTDDLKKALEKGATAVADQLAQCLDALSLDNTTNSENHEESKLEKPEDPDDVARKISQQMIEEASTPFASALASALTDGVEAAKKLAGDAYGDLADIATTVSEAVTDGVKEASDQVQEKMKAMQTRSSLIEHDGDNRPVKYEETDPVIDSVLETVASDSDRVDHALSNGGPGYENKENGKKPTNEVDDDDGFRVASDTHNVRLFLPPPSARGAKEHKSRLIPTRHHSALMAFVTAHSAELEEHGMAVNSSLEHNTISLNTEEGREDYHMMKIEL</sequence>
<feature type="compositionally biased region" description="Pro residues" evidence="1">
    <location>
        <begin position="48"/>
        <end position="58"/>
    </location>
</feature>
<proteinExistence type="predicted"/>
<evidence type="ECO:0000256" key="1">
    <source>
        <dbReference type="SAM" id="MobiDB-lite"/>
    </source>
</evidence>
<dbReference type="STRING" id="27835.A0A0N4Y8A0"/>
<evidence type="ECO:0000313" key="3">
    <source>
        <dbReference type="Proteomes" id="UP000271162"/>
    </source>
</evidence>
<feature type="region of interest" description="Disordered" evidence="1">
    <location>
        <begin position="17"/>
        <end position="321"/>
    </location>
</feature>
<feature type="compositionally biased region" description="Basic and acidic residues" evidence="1">
    <location>
        <begin position="147"/>
        <end position="161"/>
    </location>
</feature>
<evidence type="ECO:0000313" key="2">
    <source>
        <dbReference type="EMBL" id="VDL76027.1"/>
    </source>
</evidence>
<name>A0A0N4Y8A0_NIPBR</name>
<feature type="compositionally biased region" description="Basic and acidic residues" evidence="1">
    <location>
        <begin position="404"/>
        <end position="420"/>
    </location>
</feature>
<keyword evidence="3" id="KW-1185">Reference proteome</keyword>
<dbReference type="Proteomes" id="UP000271162">
    <property type="component" value="Unassembled WGS sequence"/>
</dbReference>
<feature type="region of interest" description="Disordered" evidence="1">
    <location>
        <begin position="337"/>
        <end position="356"/>
    </location>
</feature>
<feature type="compositionally biased region" description="Basic and acidic residues" evidence="1">
    <location>
        <begin position="195"/>
        <end position="205"/>
    </location>
</feature>
<feature type="region of interest" description="Disordered" evidence="1">
    <location>
        <begin position="488"/>
        <end position="510"/>
    </location>
</feature>
<dbReference type="EMBL" id="UYSL01020760">
    <property type="protein sequence ID" value="VDL76027.1"/>
    <property type="molecule type" value="Genomic_DNA"/>
</dbReference>
<feature type="compositionally biased region" description="Low complexity" evidence="1">
    <location>
        <begin position="76"/>
        <end position="93"/>
    </location>
</feature>
<organism evidence="4">
    <name type="scientific">Nippostrongylus brasiliensis</name>
    <name type="common">Rat hookworm</name>
    <dbReference type="NCBI Taxonomy" id="27835"/>
    <lineage>
        <taxon>Eukaryota</taxon>
        <taxon>Metazoa</taxon>
        <taxon>Ecdysozoa</taxon>
        <taxon>Nematoda</taxon>
        <taxon>Chromadorea</taxon>
        <taxon>Rhabditida</taxon>
        <taxon>Rhabditina</taxon>
        <taxon>Rhabditomorpha</taxon>
        <taxon>Strongyloidea</taxon>
        <taxon>Heligmosomidae</taxon>
        <taxon>Nippostrongylus</taxon>
    </lineage>
</organism>
<feature type="compositionally biased region" description="Basic and acidic residues" evidence="1">
    <location>
        <begin position="542"/>
        <end position="552"/>
    </location>
</feature>
<evidence type="ECO:0000313" key="4">
    <source>
        <dbReference type="WBParaSite" id="NBR_0001243701-mRNA-1"/>
    </source>
</evidence>
<feature type="region of interest" description="Disordered" evidence="1">
    <location>
        <begin position="528"/>
        <end position="557"/>
    </location>
</feature>
<feature type="compositionally biased region" description="Pro residues" evidence="1">
    <location>
        <begin position="231"/>
        <end position="247"/>
    </location>
</feature>